<accession>A0A1T4LB89</accession>
<protein>
    <recommendedName>
        <fullName evidence="3">Alpha-ribazole phosphatase</fullName>
    </recommendedName>
</protein>
<sequence>MNKPEPQYYQQQIVLLRHPKPLVEAGICYGQLDLPLNTALHSQNEPILQQLADLLQPFAIQSSPLQRCAVLAKFLAGTHKAVQLDPAWQELNFGDWEGQNWLDIEPQAISAWQQNLADFVLPSGESARQMQARVLLAWQQLLQNRQTSMVLVSHLGVIRMILAELLSAPFSAQLRLKVDYQHGVLLKRSWLAETIAATPVRDSEVWQIEAVNISPQGLVEHLSSDTATQL</sequence>
<organism evidence="1 2">
    <name type="scientific">Oceanospirillum multiglobuliferum</name>
    <dbReference type="NCBI Taxonomy" id="64969"/>
    <lineage>
        <taxon>Bacteria</taxon>
        <taxon>Pseudomonadati</taxon>
        <taxon>Pseudomonadota</taxon>
        <taxon>Gammaproteobacteria</taxon>
        <taxon>Oceanospirillales</taxon>
        <taxon>Oceanospirillaceae</taxon>
        <taxon>Oceanospirillum</taxon>
    </lineage>
</organism>
<proteinExistence type="predicted"/>
<reference evidence="1 2" key="1">
    <citation type="submission" date="2017-01" db="EMBL/GenBank/DDBJ databases">
        <title>Genome Sequencing of a Marine Spirillum, Oceanospirillum multiglobuliferum ATCC 33336, from Japan.</title>
        <authorList>
            <person name="Carney J.G."/>
            <person name="Trachtenberg A.M."/>
            <person name="Rheaume B.A."/>
            <person name="Linnane J.D."/>
            <person name="Pitts N.L."/>
            <person name="Mykles D.L."/>
            <person name="Maclea K.S."/>
        </authorList>
    </citation>
    <scope>NUCLEOTIDE SEQUENCE [LARGE SCALE GENOMIC DNA]</scope>
    <source>
        <strain evidence="1 2">ATCC 33336</strain>
    </source>
</reference>
<dbReference type="Proteomes" id="UP000191418">
    <property type="component" value="Unassembled WGS sequence"/>
</dbReference>
<keyword evidence="2" id="KW-1185">Reference proteome</keyword>
<dbReference type="STRING" id="64969.SAMN02745127_00399"/>
<dbReference type="PANTHER" id="PTHR48100">
    <property type="entry name" value="BROAD-SPECIFICITY PHOSPHATASE YOR283W-RELATED"/>
    <property type="match status" value="1"/>
</dbReference>
<dbReference type="RefSeq" id="WP_078744015.1">
    <property type="nucleotide sequence ID" value="NZ_FUXG01000002.1"/>
</dbReference>
<dbReference type="EMBL" id="MTSM01000002">
    <property type="protein sequence ID" value="OPX56723.1"/>
    <property type="molecule type" value="Genomic_DNA"/>
</dbReference>
<dbReference type="CDD" id="cd07067">
    <property type="entry name" value="HP_PGM_like"/>
    <property type="match status" value="1"/>
</dbReference>
<comment type="caution">
    <text evidence="1">The sequence shown here is derived from an EMBL/GenBank/DDBJ whole genome shotgun (WGS) entry which is preliminary data.</text>
</comment>
<dbReference type="GO" id="GO:0016791">
    <property type="term" value="F:phosphatase activity"/>
    <property type="evidence" value="ECO:0007669"/>
    <property type="project" value="TreeGrafter"/>
</dbReference>
<dbReference type="Pfam" id="PF00300">
    <property type="entry name" value="His_Phos_1"/>
    <property type="match status" value="1"/>
</dbReference>
<dbReference type="InterPro" id="IPR029033">
    <property type="entry name" value="His_PPase_superfam"/>
</dbReference>
<dbReference type="PANTHER" id="PTHR48100:SF59">
    <property type="entry name" value="ADENOSYLCOBALAMIN_ALPHA-RIBAZOLE PHOSPHATASE"/>
    <property type="match status" value="1"/>
</dbReference>
<dbReference type="SMART" id="SM00855">
    <property type="entry name" value="PGAM"/>
    <property type="match status" value="1"/>
</dbReference>
<dbReference type="GO" id="GO:0005737">
    <property type="term" value="C:cytoplasm"/>
    <property type="evidence" value="ECO:0007669"/>
    <property type="project" value="TreeGrafter"/>
</dbReference>
<evidence type="ECO:0000313" key="2">
    <source>
        <dbReference type="Proteomes" id="UP000191418"/>
    </source>
</evidence>
<evidence type="ECO:0000313" key="1">
    <source>
        <dbReference type="EMBL" id="OPX56723.1"/>
    </source>
</evidence>
<dbReference type="SUPFAM" id="SSF53254">
    <property type="entry name" value="Phosphoglycerate mutase-like"/>
    <property type="match status" value="1"/>
</dbReference>
<dbReference type="InterPro" id="IPR050275">
    <property type="entry name" value="PGM_Phosphatase"/>
</dbReference>
<dbReference type="OrthoDB" id="9783269at2"/>
<dbReference type="AlphaFoldDB" id="A0A1T4LB89"/>
<evidence type="ECO:0008006" key="3">
    <source>
        <dbReference type="Google" id="ProtNLM"/>
    </source>
</evidence>
<name>A0A1T4LB89_9GAMM</name>
<dbReference type="InterPro" id="IPR013078">
    <property type="entry name" value="His_Pase_superF_clade-1"/>
</dbReference>
<gene>
    <name evidence="1" type="ORF">BTE48_02205</name>
</gene>
<dbReference type="Gene3D" id="3.40.50.1240">
    <property type="entry name" value="Phosphoglycerate mutase-like"/>
    <property type="match status" value="1"/>
</dbReference>